<evidence type="ECO:0000313" key="2">
    <source>
        <dbReference type="Proteomes" id="UP000275069"/>
    </source>
</evidence>
<dbReference type="PANTHER" id="PTHR39441:SF1">
    <property type="entry name" value="DUF2252 DOMAIN-CONTAINING PROTEIN"/>
    <property type="match status" value="1"/>
</dbReference>
<organism evidence="1 2">
    <name type="scientific">Gryllotalpicola protaetiae</name>
    <dbReference type="NCBI Taxonomy" id="2419771"/>
    <lineage>
        <taxon>Bacteria</taxon>
        <taxon>Bacillati</taxon>
        <taxon>Actinomycetota</taxon>
        <taxon>Actinomycetes</taxon>
        <taxon>Micrococcales</taxon>
        <taxon>Microbacteriaceae</taxon>
        <taxon>Gryllotalpicola</taxon>
    </lineage>
</organism>
<name>A0A387BX15_9MICO</name>
<dbReference type="PANTHER" id="PTHR39441">
    <property type="entry name" value="DUF2252 DOMAIN-CONTAINING PROTEIN"/>
    <property type="match status" value="1"/>
</dbReference>
<sequence length="461" mass="50572">MSPTVGRLRYEHAPVISHDEQVASGRRIRNELPRSAHAVYRADAGRDPLGIIQRQHEARVPELVPLRLERMLASPFAFYRGTAAIQAADLAHEATTGIRVVICGDAHLSNFGIYSSSQRSLVFDLNDFDESTVGPWEWDIKRLITSVIIAARDRGSKESAVRKAALHSAYAYRAGLRRILERNVIERYYVRVDVAAASAGLDPDSKSVVEGAIKAARKRTSERVFQKITERAPDGSVRIVEQPPTLTHVEPQIEERIHNDFNAYLTTVPPDVALLLSQYTPTDVARRVVGVGSVGTRCYILVLTGPRGEPLILQVKQATRSVIDEFGGVALDPTPEGFPDPTTLHGYRVTSSQRILQATSDPFLGHLSARGNQFYARQFRDGNVSIDTSELSEQTFGGYAQACALLLSRAHAQSPDAARIGGYLGSGDAFDRAVVDWSLAYADQSLSDYRQLQAAVAAGRL</sequence>
<dbReference type="EMBL" id="CP032624">
    <property type="protein sequence ID" value="AYG05449.1"/>
    <property type="molecule type" value="Genomic_DNA"/>
</dbReference>
<reference evidence="1 2" key="1">
    <citation type="submission" date="2018-09" db="EMBL/GenBank/DDBJ databases">
        <title>Genome sequencing of strain 2DFW10M-5.</title>
        <authorList>
            <person name="Heo J."/>
            <person name="Kim S.-J."/>
            <person name="Kwon S.-W."/>
        </authorList>
    </citation>
    <scope>NUCLEOTIDE SEQUENCE [LARGE SCALE GENOMIC DNA]</scope>
    <source>
        <strain evidence="1 2">2DFW10M-5</strain>
    </source>
</reference>
<dbReference type="AlphaFoldDB" id="A0A387BX15"/>
<dbReference type="KEGG" id="gry:D7I44_14300"/>
<dbReference type="RefSeq" id="WP_120790977.1">
    <property type="nucleotide sequence ID" value="NZ_CP032624.1"/>
</dbReference>
<proteinExistence type="predicted"/>
<evidence type="ECO:0000313" key="1">
    <source>
        <dbReference type="EMBL" id="AYG05449.1"/>
    </source>
</evidence>
<keyword evidence="2" id="KW-1185">Reference proteome</keyword>
<dbReference type="Pfam" id="PF10009">
    <property type="entry name" value="DUF2252"/>
    <property type="match status" value="1"/>
</dbReference>
<dbReference type="OrthoDB" id="1491115at2"/>
<dbReference type="InterPro" id="IPR018721">
    <property type="entry name" value="DUF2252"/>
</dbReference>
<protein>
    <submittedName>
        <fullName evidence="1">DUF2252 domain-containing protein</fullName>
    </submittedName>
</protein>
<gene>
    <name evidence="1" type="ORF">D7I44_14300</name>
</gene>
<dbReference type="Proteomes" id="UP000275069">
    <property type="component" value="Chromosome"/>
</dbReference>
<accession>A0A387BX15</accession>